<accession>A0ABP8FSJ6</accession>
<comment type="caution">
    <text evidence="2">The sequence shown here is derived from an EMBL/GenBank/DDBJ whole genome shotgun (WGS) entry which is preliminary data.</text>
</comment>
<protein>
    <recommendedName>
        <fullName evidence="4">Cytochrome C biogenesis protein transmembrane region</fullName>
    </recommendedName>
</protein>
<feature type="transmembrane region" description="Helical" evidence="1">
    <location>
        <begin position="146"/>
        <end position="175"/>
    </location>
</feature>
<evidence type="ECO:0008006" key="4">
    <source>
        <dbReference type="Google" id="ProtNLM"/>
    </source>
</evidence>
<feature type="transmembrane region" description="Helical" evidence="1">
    <location>
        <begin position="78"/>
        <end position="97"/>
    </location>
</feature>
<keyword evidence="3" id="KW-1185">Reference proteome</keyword>
<feature type="transmembrane region" description="Helical" evidence="1">
    <location>
        <begin position="118"/>
        <end position="140"/>
    </location>
</feature>
<gene>
    <name evidence="2" type="ORF">GCM10023183_27850</name>
</gene>
<dbReference type="EMBL" id="BAABGX010000002">
    <property type="protein sequence ID" value="GAA4310169.1"/>
    <property type="molecule type" value="Genomic_DNA"/>
</dbReference>
<evidence type="ECO:0000313" key="3">
    <source>
        <dbReference type="Proteomes" id="UP001501844"/>
    </source>
</evidence>
<keyword evidence="1" id="KW-0812">Transmembrane</keyword>
<sequence>MLHVLLDSFLISLIHALIPSHWMALVAIGRSEGWPLATTLRATLLAGLAHIAGTLLLGGLIGYLGIRLSEEFTSFAQNVPPLGLVLIGIFLLGIAYSHPDQAPKDLSSLRKAPSVRSWFATMTVALFFSPCLEISTYFLTAGTHGWQGILLVAVVFVFVTLPLMLGLVAFGYRGIGRFKGVVLERHGHAIMGGVLIVLGLATFFYE</sequence>
<evidence type="ECO:0000256" key="1">
    <source>
        <dbReference type="SAM" id="Phobius"/>
    </source>
</evidence>
<dbReference type="PANTHER" id="PTHR36394">
    <property type="entry name" value="OS01G0277700 PROTEIN"/>
    <property type="match status" value="1"/>
</dbReference>
<feature type="transmembrane region" description="Helical" evidence="1">
    <location>
        <begin position="187"/>
        <end position="205"/>
    </location>
</feature>
<name>A0ABP8FSJ6_9BACT</name>
<reference evidence="3" key="1">
    <citation type="journal article" date="2019" name="Int. J. Syst. Evol. Microbiol.">
        <title>The Global Catalogue of Microorganisms (GCM) 10K type strain sequencing project: providing services to taxonomists for standard genome sequencing and annotation.</title>
        <authorList>
            <consortium name="The Broad Institute Genomics Platform"/>
            <consortium name="The Broad Institute Genome Sequencing Center for Infectious Disease"/>
            <person name="Wu L."/>
            <person name="Ma J."/>
        </authorList>
    </citation>
    <scope>NUCLEOTIDE SEQUENCE [LARGE SCALE GENOMIC DNA]</scope>
    <source>
        <strain evidence="3">JCM 17917</strain>
    </source>
</reference>
<evidence type="ECO:0000313" key="2">
    <source>
        <dbReference type="EMBL" id="GAA4310169.1"/>
    </source>
</evidence>
<feature type="transmembrane region" description="Helical" evidence="1">
    <location>
        <begin position="40"/>
        <end position="66"/>
    </location>
</feature>
<organism evidence="2 3">
    <name type="scientific">Nibribacter koreensis</name>
    <dbReference type="NCBI Taxonomy" id="1084519"/>
    <lineage>
        <taxon>Bacteria</taxon>
        <taxon>Pseudomonadati</taxon>
        <taxon>Bacteroidota</taxon>
        <taxon>Cytophagia</taxon>
        <taxon>Cytophagales</taxon>
        <taxon>Hymenobacteraceae</taxon>
        <taxon>Nibribacter</taxon>
    </lineage>
</organism>
<keyword evidence="1" id="KW-1133">Transmembrane helix</keyword>
<dbReference type="PANTHER" id="PTHR36394:SF1">
    <property type="entry name" value="OS01G0277700 PROTEIN"/>
    <property type="match status" value="1"/>
</dbReference>
<keyword evidence="1" id="KW-0472">Membrane</keyword>
<proteinExistence type="predicted"/>
<dbReference type="Proteomes" id="UP001501844">
    <property type="component" value="Unassembled WGS sequence"/>
</dbReference>
<feature type="transmembrane region" description="Helical" evidence="1">
    <location>
        <begin position="6"/>
        <end position="28"/>
    </location>
</feature>